<dbReference type="InterPro" id="IPR037157">
    <property type="entry name" value="Acetyltransf_C_sf"/>
</dbReference>
<keyword evidence="6" id="KW-0443">Lipid metabolism</keyword>
<evidence type="ECO:0000256" key="1">
    <source>
        <dbReference type="ARBA" id="ARBA00022490"/>
    </source>
</evidence>
<dbReference type="PANTHER" id="PTHR43480">
    <property type="entry name" value="ACYL-[ACYL-CARRIER-PROTEIN]--UDP-N-ACETYLGLUCOSAMINE O-ACYLTRANSFERASE"/>
    <property type="match status" value="1"/>
</dbReference>
<dbReference type="EC" id="2.3.1.129" evidence="9"/>
<evidence type="ECO:0000259" key="8">
    <source>
        <dbReference type="Pfam" id="PF13720"/>
    </source>
</evidence>
<dbReference type="InterPro" id="IPR010137">
    <property type="entry name" value="Lipid_A_LpxA"/>
</dbReference>
<comment type="caution">
    <text evidence="9">The sequence shown here is derived from an EMBL/GenBank/DDBJ whole genome shotgun (WGS) entry which is preliminary data.</text>
</comment>
<dbReference type="PROSITE" id="PS00101">
    <property type="entry name" value="HEXAPEP_TRANSFERASES"/>
    <property type="match status" value="1"/>
</dbReference>
<dbReference type="Gene3D" id="2.160.10.10">
    <property type="entry name" value="Hexapeptide repeat proteins"/>
    <property type="match status" value="1"/>
</dbReference>
<keyword evidence="1" id="KW-0963">Cytoplasm</keyword>
<dbReference type="InterPro" id="IPR011004">
    <property type="entry name" value="Trimer_LpxA-like_sf"/>
</dbReference>
<evidence type="ECO:0000256" key="5">
    <source>
        <dbReference type="ARBA" id="ARBA00022737"/>
    </source>
</evidence>
<dbReference type="GO" id="GO:0016020">
    <property type="term" value="C:membrane"/>
    <property type="evidence" value="ECO:0007669"/>
    <property type="project" value="GOC"/>
</dbReference>
<dbReference type="EMBL" id="DSUT01000116">
    <property type="protein sequence ID" value="HGK28418.1"/>
    <property type="molecule type" value="Genomic_DNA"/>
</dbReference>
<dbReference type="InterPro" id="IPR018357">
    <property type="entry name" value="Hexapep_transf_CS"/>
</dbReference>
<dbReference type="NCBIfam" id="NF003657">
    <property type="entry name" value="PRK05289.1"/>
    <property type="match status" value="1"/>
</dbReference>
<dbReference type="AlphaFoldDB" id="A0A7C4GGT2"/>
<feature type="domain" description="UDP N-acetylglucosamine O-acyltransferase C-terminal" evidence="8">
    <location>
        <begin position="168"/>
        <end position="249"/>
    </location>
</feature>
<dbReference type="GO" id="GO:0008780">
    <property type="term" value="F:acyl-[acyl-carrier-protein]-UDP-N-acetylglucosamine O-acyltransferase activity"/>
    <property type="evidence" value="ECO:0007669"/>
    <property type="project" value="UniProtKB-EC"/>
</dbReference>
<dbReference type="InterPro" id="IPR029098">
    <property type="entry name" value="Acetyltransf_C"/>
</dbReference>
<name>A0A7C4GGT2_UNCW3</name>
<dbReference type="Pfam" id="PF00132">
    <property type="entry name" value="Hexapep"/>
    <property type="match status" value="1"/>
</dbReference>
<evidence type="ECO:0000256" key="2">
    <source>
        <dbReference type="ARBA" id="ARBA00022516"/>
    </source>
</evidence>
<accession>A0A7C4GGT2</accession>
<dbReference type="SUPFAM" id="SSF51161">
    <property type="entry name" value="Trimeric LpxA-like enzymes"/>
    <property type="match status" value="1"/>
</dbReference>
<proteinExistence type="predicted"/>
<evidence type="ECO:0000256" key="7">
    <source>
        <dbReference type="ARBA" id="ARBA00023315"/>
    </source>
</evidence>
<organism evidence="9">
    <name type="scientific">candidate division WOR-3 bacterium</name>
    <dbReference type="NCBI Taxonomy" id="2052148"/>
    <lineage>
        <taxon>Bacteria</taxon>
        <taxon>Bacteria division WOR-3</taxon>
    </lineage>
</organism>
<evidence type="ECO:0000256" key="3">
    <source>
        <dbReference type="ARBA" id="ARBA00022556"/>
    </source>
</evidence>
<dbReference type="NCBIfam" id="TIGR01852">
    <property type="entry name" value="lipid_A_lpxA"/>
    <property type="match status" value="1"/>
</dbReference>
<dbReference type="GO" id="GO:0009245">
    <property type="term" value="P:lipid A biosynthetic process"/>
    <property type="evidence" value="ECO:0007669"/>
    <property type="project" value="UniProtKB-KW"/>
</dbReference>
<keyword evidence="2" id="KW-0444">Lipid biosynthesis</keyword>
<keyword evidence="5" id="KW-0677">Repeat</keyword>
<dbReference type="InterPro" id="IPR001451">
    <property type="entry name" value="Hexapep"/>
</dbReference>
<keyword evidence="7 9" id="KW-0012">Acyltransferase</keyword>
<keyword evidence="3" id="KW-0441">Lipid A biosynthesis</keyword>
<dbReference type="Pfam" id="PF13720">
    <property type="entry name" value="Acetyltransf_11"/>
    <property type="match status" value="1"/>
</dbReference>
<keyword evidence="4 9" id="KW-0808">Transferase</keyword>
<reference evidence="9" key="1">
    <citation type="journal article" date="2020" name="mSystems">
        <title>Genome- and Community-Level Interaction Insights into Carbon Utilization and Element Cycling Functions of Hydrothermarchaeota in Hydrothermal Sediment.</title>
        <authorList>
            <person name="Zhou Z."/>
            <person name="Liu Y."/>
            <person name="Xu W."/>
            <person name="Pan J."/>
            <person name="Luo Z.H."/>
            <person name="Li M."/>
        </authorList>
    </citation>
    <scope>NUCLEOTIDE SEQUENCE [LARGE SCALE GENOMIC DNA]</scope>
    <source>
        <strain evidence="9">SpSt-488</strain>
    </source>
</reference>
<sequence length="261" mass="27708">MRGARNRRSAIDGVIHPTAVIESQVEIGPNTEIGPFCRFEGRVRVGSGNRFVTGVAVGGAPMDRRYSGEPTGVIIGDSNVFYEYATIHRSTGVGTLTRVGDENCIMAYVHIAHNCRVGSRCTLANGVQLAGHVEVHDGATIGGLTGVHQFCRIGELAMVGACSYVNKDIPPFMLAAGNPCRVVGLNTVGLRRAGVTAEAVAGLKLASRLLYRSGLNLVQALGRIEQESLVEVAEVARLVDFCRETGRGVELRCEAAECGVE</sequence>
<dbReference type="PANTHER" id="PTHR43480:SF1">
    <property type="entry name" value="ACYL-[ACYL-CARRIER-PROTEIN]--UDP-N-ACETYLGLUCOSAMINE O-ACYLTRANSFERASE, MITOCHONDRIAL-RELATED"/>
    <property type="match status" value="1"/>
</dbReference>
<gene>
    <name evidence="9" type="ORF">ENS41_05630</name>
</gene>
<evidence type="ECO:0000256" key="4">
    <source>
        <dbReference type="ARBA" id="ARBA00022679"/>
    </source>
</evidence>
<dbReference type="PIRSF" id="PIRSF000456">
    <property type="entry name" value="UDP-GlcNAc_acltr"/>
    <property type="match status" value="1"/>
</dbReference>
<evidence type="ECO:0000256" key="6">
    <source>
        <dbReference type="ARBA" id="ARBA00023098"/>
    </source>
</evidence>
<dbReference type="Gene3D" id="1.20.1180.10">
    <property type="entry name" value="Udp N-acetylglucosamine O-acyltransferase, C-terminal domain"/>
    <property type="match status" value="1"/>
</dbReference>
<protein>
    <submittedName>
        <fullName evidence="9">Acyl-ACP--UDP-N-acetylglucosamine O-acyltransferase</fullName>
        <ecNumber evidence="9">2.3.1.129</ecNumber>
    </submittedName>
</protein>
<evidence type="ECO:0000313" key="9">
    <source>
        <dbReference type="EMBL" id="HGK28418.1"/>
    </source>
</evidence>